<gene>
    <name evidence="1" type="ORF">G2W53_041096</name>
</gene>
<name>A0A834SD86_9FABA</name>
<comment type="caution">
    <text evidence="1">The sequence shown here is derived from an EMBL/GenBank/DDBJ whole genome shotgun (WGS) entry which is preliminary data.</text>
</comment>
<evidence type="ECO:0000313" key="1">
    <source>
        <dbReference type="EMBL" id="KAF7801985.1"/>
    </source>
</evidence>
<organism evidence="1 2">
    <name type="scientific">Senna tora</name>
    <dbReference type="NCBI Taxonomy" id="362788"/>
    <lineage>
        <taxon>Eukaryota</taxon>
        <taxon>Viridiplantae</taxon>
        <taxon>Streptophyta</taxon>
        <taxon>Embryophyta</taxon>
        <taxon>Tracheophyta</taxon>
        <taxon>Spermatophyta</taxon>
        <taxon>Magnoliopsida</taxon>
        <taxon>eudicotyledons</taxon>
        <taxon>Gunneridae</taxon>
        <taxon>Pentapetalae</taxon>
        <taxon>rosids</taxon>
        <taxon>fabids</taxon>
        <taxon>Fabales</taxon>
        <taxon>Fabaceae</taxon>
        <taxon>Caesalpinioideae</taxon>
        <taxon>Cassia clade</taxon>
        <taxon>Senna</taxon>
    </lineage>
</organism>
<evidence type="ECO:0000313" key="2">
    <source>
        <dbReference type="Proteomes" id="UP000634136"/>
    </source>
</evidence>
<proteinExistence type="predicted"/>
<keyword evidence="2" id="KW-1185">Reference proteome</keyword>
<sequence>MAFSPRSRAMSKQPRLSMARRFDSSSFHETIMSVAYGAIVGGLE</sequence>
<dbReference type="Proteomes" id="UP000634136">
    <property type="component" value="Unassembled WGS sequence"/>
</dbReference>
<accession>A0A834SD86</accession>
<reference evidence="1" key="1">
    <citation type="submission" date="2020-09" db="EMBL/GenBank/DDBJ databases">
        <title>Genome-Enabled Discovery of Anthraquinone Biosynthesis in Senna tora.</title>
        <authorList>
            <person name="Kang S.-H."/>
            <person name="Pandey R.P."/>
            <person name="Lee C.-M."/>
            <person name="Sim J.-S."/>
            <person name="Jeong J.-T."/>
            <person name="Choi B.-S."/>
            <person name="Jung M."/>
            <person name="Ginzburg D."/>
            <person name="Zhao K."/>
            <person name="Won S.Y."/>
            <person name="Oh T.-J."/>
            <person name="Yu Y."/>
            <person name="Kim N.-H."/>
            <person name="Lee O.R."/>
            <person name="Lee T.-H."/>
            <person name="Bashyal P."/>
            <person name="Kim T.-S."/>
            <person name="Lee W.-H."/>
            <person name="Kawkins C."/>
            <person name="Kim C.-K."/>
            <person name="Kim J.S."/>
            <person name="Ahn B.O."/>
            <person name="Rhee S.Y."/>
            <person name="Sohng J.K."/>
        </authorList>
    </citation>
    <scope>NUCLEOTIDE SEQUENCE</scope>
    <source>
        <tissue evidence="1">Leaf</tissue>
    </source>
</reference>
<dbReference type="AlphaFoldDB" id="A0A834SD86"/>
<protein>
    <submittedName>
        <fullName evidence="1">Uncharacterized protein</fullName>
    </submittedName>
</protein>
<dbReference type="EMBL" id="JAAIUW010000013">
    <property type="protein sequence ID" value="KAF7801985.1"/>
    <property type="molecule type" value="Genomic_DNA"/>
</dbReference>